<dbReference type="AlphaFoldDB" id="R7ZT75"/>
<reference evidence="1 2" key="1">
    <citation type="submission" date="2013-02" db="EMBL/GenBank/DDBJ databases">
        <title>A novel strain isolated from Lonar lake, Maharashtra, India.</title>
        <authorList>
            <person name="Singh A."/>
        </authorList>
    </citation>
    <scope>NUCLEOTIDE SEQUENCE [LARGE SCALE GENOMIC DNA]</scope>
    <source>
        <strain evidence="1 2">AK24</strain>
    </source>
</reference>
<dbReference type="RefSeq" id="WP_010854357.1">
    <property type="nucleotide sequence ID" value="NZ_AQHR01000059.1"/>
</dbReference>
<protein>
    <submittedName>
        <fullName evidence="1">Uncharacterized protein</fullName>
    </submittedName>
</protein>
<evidence type="ECO:0000313" key="2">
    <source>
        <dbReference type="Proteomes" id="UP000013909"/>
    </source>
</evidence>
<dbReference type="STRING" id="1232681.ADIS_2219"/>
<name>R7ZT75_9BACT</name>
<keyword evidence="2" id="KW-1185">Reference proteome</keyword>
<dbReference type="Proteomes" id="UP000013909">
    <property type="component" value="Unassembled WGS sequence"/>
</dbReference>
<organism evidence="1 2">
    <name type="scientific">Lunatimonas lonarensis</name>
    <dbReference type="NCBI Taxonomy" id="1232681"/>
    <lineage>
        <taxon>Bacteria</taxon>
        <taxon>Pseudomonadati</taxon>
        <taxon>Bacteroidota</taxon>
        <taxon>Cytophagia</taxon>
        <taxon>Cytophagales</taxon>
        <taxon>Cyclobacteriaceae</taxon>
    </lineage>
</organism>
<evidence type="ECO:0000313" key="1">
    <source>
        <dbReference type="EMBL" id="EON77351.1"/>
    </source>
</evidence>
<proteinExistence type="predicted"/>
<accession>R7ZT75</accession>
<gene>
    <name evidence="1" type="ORF">ADIS_2219</name>
</gene>
<dbReference type="EMBL" id="AQHR01000059">
    <property type="protein sequence ID" value="EON77351.1"/>
    <property type="molecule type" value="Genomic_DNA"/>
</dbReference>
<comment type="caution">
    <text evidence="1">The sequence shown here is derived from an EMBL/GenBank/DDBJ whole genome shotgun (WGS) entry which is preliminary data.</text>
</comment>
<sequence>MKAGSYFSIKDVCIWMLICSFLMPSYLFSQDEGFGNNTDFSRNQRLERWNEQDRMQNSRGSAMGEILAGGILLGIGAAIIGSQFSKSSAPPVTKSKGTSFVLSPVVIDGGFTLYKQSLDDNWSRLGRRVSGDIGGSIAISPVFARSRVYGKWFYSSRGNLFDSNGENIFINHSYVSNPTKDEYKLREDGDIELRHRYMGTGIFYRFSIGDVFFADAGTGFIFNQSSTVFFHEYDRNDASKKFSYLDNNEKLVSNTFKGDILSFNTPIRDRLYYEAGLGFGRDGAFFRLYARAYDYASSTGSNFPFIVESPQSIRKKLYIETNIAMGINLFSR</sequence>